<evidence type="ECO:0000256" key="1">
    <source>
        <dbReference type="SAM" id="SignalP"/>
    </source>
</evidence>
<proteinExistence type="predicted"/>
<dbReference type="Pfam" id="PF12930">
    <property type="entry name" value="DUF3836"/>
    <property type="match status" value="1"/>
</dbReference>
<dbReference type="Proteomes" id="UP000824023">
    <property type="component" value="Unassembled WGS sequence"/>
</dbReference>
<keyword evidence="1" id="KW-0732">Signal</keyword>
<evidence type="ECO:0000313" key="2">
    <source>
        <dbReference type="EMBL" id="HIZ02431.1"/>
    </source>
</evidence>
<dbReference type="AlphaFoldDB" id="A0A9D2A6Q2"/>
<evidence type="ECO:0000313" key="3">
    <source>
        <dbReference type="Proteomes" id="UP000824023"/>
    </source>
</evidence>
<comment type="caution">
    <text evidence="2">The sequence shown here is derived from an EMBL/GenBank/DDBJ whole genome shotgun (WGS) entry which is preliminary data.</text>
</comment>
<dbReference type="InterPro" id="IPR024339">
    <property type="entry name" value="DUF3836"/>
</dbReference>
<organism evidence="2 3">
    <name type="scientific">Candidatus Bacteroides merdipullorum</name>
    <dbReference type="NCBI Taxonomy" id="2838474"/>
    <lineage>
        <taxon>Bacteria</taxon>
        <taxon>Pseudomonadati</taxon>
        <taxon>Bacteroidota</taxon>
        <taxon>Bacteroidia</taxon>
        <taxon>Bacteroidales</taxon>
        <taxon>Bacteroidaceae</taxon>
        <taxon>Bacteroides</taxon>
    </lineage>
</organism>
<accession>A0A9D2A6Q2</accession>
<sequence length="132" mass="15159">MKAKNLLKSLCASALFLMSTVTLSAENDSNLFYNSEVANGLKVAETIYKADGSGLANYMKYNYTYDEQNRLTMSEAMKWDASSGQWQKDMCMRYAYEGKHITTTYYQWNERKGEYILVPEMTVTMDNESANQ</sequence>
<protein>
    <submittedName>
        <fullName evidence="2">DUF3836 domain-containing protein</fullName>
    </submittedName>
</protein>
<dbReference type="Gene3D" id="2.40.128.720">
    <property type="match status" value="1"/>
</dbReference>
<feature type="chain" id="PRO_5039436869" evidence="1">
    <location>
        <begin position="25"/>
        <end position="132"/>
    </location>
</feature>
<reference evidence="2" key="2">
    <citation type="submission" date="2021-04" db="EMBL/GenBank/DDBJ databases">
        <authorList>
            <person name="Gilroy R."/>
        </authorList>
    </citation>
    <scope>NUCLEOTIDE SEQUENCE</scope>
    <source>
        <strain evidence="2">ChiHjej12B11-24981</strain>
    </source>
</reference>
<gene>
    <name evidence="2" type="ORF">H9819_09340</name>
</gene>
<reference evidence="2" key="1">
    <citation type="journal article" date="2021" name="PeerJ">
        <title>Extensive microbial diversity within the chicken gut microbiome revealed by metagenomics and culture.</title>
        <authorList>
            <person name="Gilroy R."/>
            <person name="Ravi A."/>
            <person name="Getino M."/>
            <person name="Pursley I."/>
            <person name="Horton D.L."/>
            <person name="Alikhan N.F."/>
            <person name="Baker D."/>
            <person name="Gharbi K."/>
            <person name="Hall N."/>
            <person name="Watson M."/>
            <person name="Adriaenssens E.M."/>
            <person name="Foster-Nyarko E."/>
            <person name="Jarju S."/>
            <person name="Secka A."/>
            <person name="Antonio M."/>
            <person name="Oren A."/>
            <person name="Chaudhuri R.R."/>
            <person name="La Ragione R."/>
            <person name="Hildebrand F."/>
            <person name="Pallen M.J."/>
        </authorList>
    </citation>
    <scope>NUCLEOTIDE SEQUENCE</scope>
    <source>
        <strain evidence="2">ChiHjej12B11-24981</strain>
    </source>
</reference>
<feature type="signal peptide" evidence="1">
    <location>
        <begin position="1"/>
        <end position="24"/>
    </location>
</feature>
<name>A0A9D2A6Q2_9BACE</name>
<dbReference type="EMBL" id="DXCK01000124">
    <property type="protein sequence ID" value="HIZ02431.1"/>
    <property type="molecule type" value="Genomic_DNA"/>
</dbReference>